<proteinExistence type="predicted"/>
<name>A0A8J2JQM2_9HEXA</name>
<sequence>MARLLRTFSPLIEGFVTHIWKSAWSRREHLAKTIVPFVKGCREYVPDKNYPSILSILPSFGTTSSVLSNSSPSSTSATVKFCPKLQSLLDHVLMNLLRNPRLYWTSLSLSRSQGFTTGKFPFAARIVSNNKIHRSRLFLTFSCLFQIQHHSFSPKSFLHTKLRLQLWIIALMHSQEYDVGRRHARTNTTHTPDLLPDDD</sequence>
<accession>A0A8J2JQM2</accession>
<dbReference type="Proteomes" id="UP000708208">
    <property type="component" value="Unassembled WGS sequence"/>
</dbReference>
<dbReference type="AlphaFoldDB" id="A0A8J2JQM2"/>
<reference evidence="1" key="1">
    <citation type="submission" date="2021-06" db="EMBL/GenBank/DDBJ databases">
        <authorList>
            <person name="Hodson N. C."/>
            <person name="Mongue J. A."/>
            <person name="Jaron S. K."/>
        </authorList>
    </citation>
    <scope>NUCLEOTIDE SEQUENCE</scope>
</reference>
<comment type="caution">
    <text evidence="1">The sequence shown here is derived from an EMBL/GenBank/DDBJ whole genome shotgun (WGS) entry which is preliminary data.</text>
</comment>
<gene>
    <name evidence="1" type="ORF">AFUS01_LOCUS11436</name>
</gene>
<evidence type="ECO:0000313" key="2">
    <source>
        <dbReference type="Proteomes" id="UP000708208"/>
    </source>
</evidence>
<dbReference type="EMBL" id="CAJVCH010087980">
    <property type="protein sequence ID" value="CAG7722286.1"/>
    <property type="molecule type" value="Genomic_DNA"/>
</dbReference>
<protein>
    <submittedName>
        <fullName evidence="1">Uncharacterized protein</fullName>
    </submittedName>
</protein>
<evidence type="ECO:0000313" key="1">
    <source>
        <dbReference type="EMBL" id="CAG7722286.1"/>
    </source>
</evidence>
<organism evidence="1 2">
    <name type="scientific">Allacma fusca</name>
    <dbReference type="NCBI Taxonomy" id="39272"/>
    <lineage>
        <taxon>Eukaryota</taxon>
        <taxon>Metazoa</taxon>
        <taxon>Ecdysozoa</taxon>
        <taxon>Arthropoda</taxon>
        <taxon>Hexapoda</taxon>
        <taxon>Collembola</taxon>
        <taxon>Symphypleona</taxon>
        <taxon>Sminthuridae</taxon>
        <taxon>Allacma</taxon>
    </lineage>
</organism>
<keyword evidence="2" id="KW-1185">Reference proteome</keyword>